<protein>
    <recommendedName>
        <fullName evidence="9">Membrane fusion protein (MFP) family protein</fullName>
    </recommendedName>
</protein>
<keyword evidence="8 9" id="KW-0472">Membrane</keyword>
<keyword evidence="3 9" id="KW-0813">Transport</keyword>
<comment type="similarity">
    <text evidence="2 9">Belongs to the membrane fusion protein (MFP) (TC 8.A.1) family.</text>
</comment>
<feature type="coiled-coil region" evidence="10">
    <location>
        <begin position="145"/>
        <end position="205"/>
    </location>
</feature>
<feature type="coiled-coil region" evidence="10">
    <location>
        <begin position="266"/>
        <end position="293"/>
    </location>
</feature>
<keyword evidence="4 9" id="KW-1003">Cell membrane</keyword>
<name>A0ABU1PAC5_9BURK</name>
<reference evidence="13 14" key="1">
    <citation type="submission" date="2023-07" db="EMBL/GenBank/DDBJ databases">
        <title>Sorghum-associated microbial communities from plants grown in Nebraska, USA.</title>
        <authorList>
            <person name="Schachtman D."/>
        </authorList>
    </citation>
    <scope>NUCLEOTIDE SEQUENCE [LARGE SCALE GENOMIC DNA]</scope>
    <source>
        <strain evidence="13 14">596</strain>
    </source>
</reference>
<keyword evidence="7 9" id="KW-1133">Transmembrane helix</keyword>
<evidence type="ECO:0000256" key="4">
    <source>
        <dbReference type="ARBA" id="ARBA00022475"/>
    </source>
</evidence>
<evidence type="ECO:0000256" key="1">
    <source>
        <dbReference type="ARBA" id="ARBA00004377"/>
    </source>
</evidence>
<dbReference type="RefSeq" id="WP_310009777.1">
    <property type="nucleotide sequence ID" value="NZ_JAVDSJ010000001.1"/>
</dbReference>
<dbReference type="EMBL" id="JAVDSJ010000001">
    <property type="protein sequence ID" value="MDR6582869.1"/>
    <property type="molecule type" value="Genomic_DNA"/>
</dbReference>
<keyword evidence="5 9" id="KW-0997">Cell inner membrane</keyword>
<sequence length="447" mass="49854">MRMQHRRQAWSELGNRYVRVFQHHWKARHALPSDFYNRQEAEFLPAALALQESPGSPSLLWTARLMVGLVVFALVWSVVGQIDIIVSANGKLIPTSRVKTIASVDLASVKGLFVTEGQRVEAGDLLIALDSSNSDAERAKAADAVAQARLQAARAAALMDAVQNQQPPELSKVDGVSPAQWASVRSQLQGQYQEVRARLARLDDEIWRYGSALRLATQRARDYQALMADRTVSQHAWLEREQARIDLQGQLSDARNQRAALIAQTRKEAHDSRVEAEKIIEAAQQDQVRAEEHSRLLRLTAPVTGTVQQLSVHTVGGVVPAAQPLMQIVPEDKEQEIEAFLENKDVGFVQVGQQAEVKLDAFDYTKYGTLRAKVRQVSRDAIPDEKRGLLYSVRVVLEDKSIVIDGQRVALSSGLASNVEIRTGSRRVIEYLLSPLVRHQKEALHER</sequence>
<organism evidence="13 14">
    <name type="scientific">Herbaspirillum frisingense</name>
    <dbReference type="NCBI Taxonomy" id="92645"/>
    <lineage>
        <taxon>Bacteria</taxon>
        <taxon>Pseudomonadati</taxon>
        <taxon>Pseudomonadota</taxon>
        <taxon>Betaproteobacteria</taxon>
        <taxon>Burkholderiales</taxon>
        <taxon>Oxalobacteraceae</taxon>
        <taxon>Herbaspirillum</taxon>
    </lineage>
</organism>
<dbReference type="InterPro" id="IPR059040">
    <property type="entry name" value="HH_CyaD-like"/>
</dbReference>
<dbReference type="PROSITE" id="PS00543">
    <property type="entry name" value="HLYD_FAMILY"/>
    <property type="match status" value="1"/>
</dbReference>
<dbReference type="Pfam" id="PF25988">
    <property type="entry name" value="HH_CyaD"/>
    <property type="match status" value="1"/>
</dbReference>
<evidence type="ECO:0000256" key="5">
    <source>
        <dbReference type="ARBA" id="ARBA00022519"/>
    </source>
</evidence>
<keyword evidence="10" id="KW-0175">Coiled coil</keyword>
<evidence type="ECO:0000259" key="11">
    <source>
        <dbReference type="Pfam" id="PF25988"/>
    </source>
</evidence>
<dbReference type="Gene3D" id="2.40.50.100">
    <property type="match status" value="1"/>
</dbReference>
<dbReference type="Gene3D" id="2.40.30.170">
    <property type="match status" value="1"/>
</dbReference>
<feature type="domain" description="AprE-like beta-barrel" evidence="12">
    <location>
        <begin position="337"/>
        <end position="424"/>
    </location>
</feature>
<dbReference type="InterPro" id="IPR058982">
    <property type="entry name" value="Beta-barrel_AprE"/>
</dbReference>
<evidence type="ECO:0000313" key="13">
    <source>
        <dbReference type="EMBL" id="MDR6582869.1"/>
    </source>
</evidence>
<dbReference type="PRINTS" id="PR01490">
    <property type="entry name" value="RTXTOXIND"/>
</dbReference>
<dbReference type="PANTHER" id="PTHR30386:SF27">
    <property type="entry name" value="MEMBRANE FUSION PROTEIN (MFP) FAMILY PROTEIN"/>
    <property type="match status" value="1"/>
</dbReference>
<evidence type="ECO:0000256" key="3">
    <source>
        <dbReference type="ARBA" id="ARBA00022448"/>
    </source>
</evidence>
<dbReference type="SUPFAM" id="SSF111369">
    <property type="entry name" value="HlyD-like secretion proteins"/>
    <property type="match status" value="1"/>
</dbReference>
<accession>A0ABU1PAC5</accession>
<dbReference type="InterPro" id="IPR050739">
    <property type="entry name" value="MFP"/>
</dbReference>
<feature type="transmembrane region" description="Helical" evidence="9">
    <location>
        <begin position="59"/>
        <end position="79"/>
    </location>
</feature>
<evidence type="ECO:0000259" key="12">
    <source>
        <dbReference type="Pfam" id="PF26002"/>
    </source>
</evidence>
<dbReference type="NCBIfam" id="TIGR01843">
    <property type="entry name" value="type_I_hlyD"/>
    <property type="match status" value="1"/>
</dbReference>
<dbReference type="InterPro" id="IPR006144">
    <property type="entry name" value="Secretion_HlyD_CS"/>
</dbReference>
<comment type="caution">
    <text evidence="13">The sequence shown here is derived from an EMBL/GenBank/DDBJ whole genome shotgun (WGS) entry which is preliminary data.</text>
</comment>
<gene>
    <name evidence="13" type="ORF">J2W50_001044</name>
</gene>
<evidence type="ECO:0000256" key="8">
    <source>
        <dbReference type="ARBA" id="ARBA00023136"/>
    </source>
</evidence>
<dbReference type="InterPro" id="IPR010129">
    <property type="entry name" value="T1SS_HlyD"/>
</dbReference>
<keyword evidence="14" id="KW-1185">Reference proteome</keyword>
<keyword evidence="6 9" id="KW-0812">Transmembrane</keyword>
<dbReference type="Pfam" id="PF26002">
    <property type="entry name" value="Beta-barrel_AprE"/>
    <property type="match status" value="1"/>
</dbReference>
<dbReference type="Proteomes" id="UP001260715">
    <property type="component" value="Unassembled WGS sequence"/>
</dbReference>
<evidence type="ECO:0000256" key="10">
    <source>
        <dbReference type="SAM" id="Coils"/>
    </source>
</evidence>
<evidence type="ECO:0000256" key="6">
    <source>
        <dbReference type="ARBA" id="ARBA00022692"/>
    </source>
</evidence>
<evidence type="ECO:0000313" key="14">
    <source>
        <dbReference type="Proteomes" id="UP001260715"/>
    </source>
</evidence>
<evidence type="ECO:0000256" key="7">
    <source>
        <dbReference type="ARBA" id="ARBA00022989"/>
    </source>
</evidence>
<feature type="domain" description="CyaD-like alpha-helical hairpin" evidence="11">
    <location>
        <begin position="130"/>
        <end position="297"/>
    </location>
</feature>
<dbReference type="PANTHER" id="PTHR30386">
    <property type="entry name" value="MEMBRANE FUSION SUBUNIT OF EMRAB-TOLC MULTIDRUG EFFLUX PUMP"/>
    <property type="match status" value="1"/>
</dbReference>
<proteinExistence type="inferred from homology"/>
<evidence type="ECO:0000256" key="9">
    <source>
        <dbReference type="RuleBase" id="RU365093"/>
    </source>
</evidence>
<evidence type="ECO:0000256" key="2">
    <source>
        <dbReference type="ARBA" id="ARBA00009477"/>
    </source>
</evidence>
<comment type="subcellular location">
    <subcellularLocation>
        <location evidence="1 9">Cell inner membrane</location>
        <topology evidence="1 9">Single-pass membrane protein</topology>
    </subcellularLocation>
</comment>